<evidence type="ECO:0000313" key="9">
    <source>
        <dbReference type="Proteomes" id="UP001164746"/>
    </source>
</evidence>
<comment type="subcellular location">
    <subcellularLocation>
        <location evidence="1">Mitochondrion inner membrane</location>
        <topology evidence="1">Peripheral membrane protein</topology>
        <orientation evidence="1">Matrix side</orientation>
    </subcellularLocation>
</comment>
<dbReference type="PANTHER" id="PTHR31107:SF2">
    <property type="entry name" value="CYTOCHROME C OXIDASE ASSEMBLY FACTOR 8"/>
    <property type="match status" value="1"/>
</dbReference>
<dbReference type="EMBL" id="CP111024">
    <property type="protein sequence ID" value="WAR23874.1"/>
    <property type="molecule type" value="Genomic_DNA"/>
</dbReference>
<evidence type="ECO:0000256" key="6">
    <source>
        <dbReference type="ARBA" id="ARBA00023136"/>
    </source>
</evidence>
<dbReference type="InterPro" id="IPR018796">
    <property type="entry name" value="COA8"/>
</dbReference>
<evidence type="ECO:0000256" key="2">
    <source>
        <dbReference type="ARBA" id="ARBA00005453"/>
    </source>
</evidence>
<reference evidence="8" key="1">
    <citation type="submission" date="2022-11" db="EMBL/GenBank/DDBJ databases">
        <title>Centuries of genome instability and evolution in soft-shell clam transmissible cancer (bioRxiv).</title>
        <authorList>
            <person name="Hart S.F.M."/>
            <person name="Yonemitsu M.A."/>
            <person name="Giersch R.M."/>
            <person name="Beal B.F."/>
            <person name="Arriagada G."/>
            <person name="Davis B.W."/>
            <person name="Ostrander E.A."/>
            <person name="Goff S.P."/>
            <person name="Metzger M.J."/>
        </authorList>
    </citation>
    <scope>NUCLEOTIDE SEQUENCE</scope>
    <source>
        <strain evidence="8">MELC-2E11</strain>
        <tissue evidence="8">Siphon/mantle</tissue>
    </source>
</reference>
<dbReference type="Pfam" id="PF10231">
    <property type="entry name" value="COA8"/>
    <property type="match status" value="1"/>
</dbReference>
<evidence type="ECO:0000256" key="7">
    <source>
        <dbReference type="SAM" id="MobiDB-lite"/>
    </source>
</evidence>
<evidence type="ECO:0000313" key="8">
    <source>
        <dbReference type="EMBL" id="WAR23874.1"/>
    </source>
</evidence>
<name>A0ABY7FRU9_MYAAR</name>
<protein>
    <submittedName>
        <fullName evidence="8">COA8-like protein</fullName>
    </submittedName>
</protein>
<feature type="non-terminal residue" evidence="8">
    <location>
        <position position="1"/>
    </location>
</feature>
<feature type="compositionally biased region" description="Basic and acidic residues" evidence="7">
    <location>
        <begin position="1"/>
        <end position="15"/>
    </location>
</feature>
<evidence type="ECO:0000256" key="3">
    <source>
        <dbReference type="ARBA" id="ARBA00022792"/>
    </source>
</evidence>
<gene>
    <name evidence="8" type="ORF">MAR_037543</name>
</gene>
<evidence type="ECO:0000256" key="1">
    <source>
        <dbReference type="ARBA" id="ARBA00004443"/>
    </source>
</evidence>
<dbReference type="Proteomes" id="UP001164746">
    <property type="component" value="Chromosome 13"/>
</dbReference>
<accession>A0ABY7FRU9</accession>
<keyword evidence="3" id="KW-0999">Mitochondrion inner membrane</keyword>
<sequence length="115" mass="14071">KTTHLECHPPEDVARDWIGPPDKVSNIRQLKLHKAENETMAQREYREQQEVTRHWHHQFWEKHNKDFFAQKEVFTQQRLAEKAEKGHDEKITPEELSEFYKKFLDENYKAHIQYN</sequence>
<proteinExistence type="inferred from homology"/>
<dbReference type="PANTHER" id="PTHR31107">
    <property type="entry name" value="APOPTOGENIC PROTEIN 1, MITOCHONDRIAL"/>
    <property type="match status" value="1"/>
</dbReference>
<keyword evidence="5" id="KW-0496">Mitochondrion</keyword>
<keyword evidence="4" id="KW-0809">Transit peptide</keyword>
<evidence type="ECO:0000256" key="4">
    <source>
        <dbReference type="ARBA" id="ARBA00022946"/>
    </source>
</evidence>
<keyword evidence="6" id="KW-0472">Membrane</keyword>
<feature type="non-terminal residue" evidence="8">
    <location>
        <position position="115"/>
    </location>
</feature>
<keyword evidence="9" id="KW-1185">Reference proteome</keyword>
<evidence type="ECO:0000256" key="5">
    <source>
        <dbReference type="ARBA" id="ARBA00023128"/>
    </source>
</evidence>
<organism evidence="8 9">
    <name type="scientific">Mya arenaria</name>
    <name type="common">Soft-shell clam</name>
    <dbReference type="NCBI Taxonomy" id="6604"/>
    <lineage>
        <taxon>Eukaryota</taxon>
        <taxon>Metazoa</taxon>
        <taxon>Spiralia</taxon>
        <taxon>Lophotrochozoa</taxon>
        <taxon>Mollusca</taxon>
        <taxon>Bivalvia</taxon>
        <taxon>Autobranchia</taxon>
        <taxon>Heteroconchia</taxon>
        <taxon>Euheterodonta</taxon>
        <taxon>Imparidentia</taxon>
        <taxon>Neoheterodontei</taxon>
        <taxon>Myida</taxon>
        <taxon>Myoidea</taxon>
        <taxon>Myidae</taxon>
        <taxon>Mya</taxon>
    </lineage>
</organism>
<feature type="region of interest" description="Disordered" evidence="7">
    <location>
        <begin position="1"/>
        <end position="20"/>
    </location>
</feature>
<comment type="similarity">
    <text evidence="2">Belongs to the COA8 family.</text>
</comment>